<dbReference type="OMA" id="ICKVNHA"/>
<dbReference type="GeneTree" id="ENSGT00940000165013"/>
<evidence type="ECO:0000256" key="5">
    <source>
        <dbReference type="ARBA" id="ARBA00022525"/>
    </source>
</evidence>
<dbReference type="PROSITE" id="PS00290">
    <property type="entry name" value="IG_MHC"/>
    <property type="match status" value="1"/>
</dbReference>
<dbReference type="PROSITE" id="PS50835">
    <property type="entry name" value="IG_LIKE"/>
    <property type="match status" value="1"/>
</dbReference>
<evidence type="ECO:0000256" key="1">
    <source>
        <dbReference type="ARBA" id="ARBA00004613"/>
    </source>
</evidence>
<evidence type="ECO:0000256" key="7">
    <source>
        <dbReference type="ARBA" id="ARBA00023319"/>
    </source>
</evidence>
<dbReference type="AlphaFoldDB" id="A0A3Q2XQM7"/>
<dbReference type="SMART" id="SM00407">
    <property type="entry name" value="IGc1"/>
    <property type="match status" value="1"/>
</dbReference>
<keyword evidence="6" id="KW-0391">Immunity</keyword>
<reference evidence="10" key="2">
    <citation type="submission" date="2025-09" db="UniProtKB">
        <authorList>
            <consortium name="Ensembl"/>
        </authorList>
    </citation>
    <scope>IDENTIFICATION</scope>
</reference>
<name>A0A3Q2XQM7_HIPCM</name>
<keyword evidence="11" id="KW-1185">Reference proteome</keyword>
<dbReference type="InterPro" id="IPR013783">
    <property type="entry name" value="Ig-like_fold"/>
</dbReference>
<evidence type="ECO:0000256" key="3">
    <source>
        <dbReference type="ARBA" id="ARBA00018767"/>
    </source>
</evidence>
<evidence type="ECO:0000256" key="4">
    <source>
        <dbReference type="ARBA" id="ARBA00022451"/>
    </source>
</evidence>
<dbReference type="GO" id="GO:0042612">
    <property type="term" value="C:MHC class I protein complex"/>
    <property type="evidence" value="ECO:0007669"/>
    <property type="project" value="UniProtKB-KW"/>
</dbReference>
<evidence type="ECO:0000259" key="9">
    <source>
        <dbReference type="PROSITE" id="PS50835"/>
    </source>
</evidence>
<feature type="signal peptide" evidence="8">
    <location>
        <begin position="1"/>
        <end position="22"/>
    </location>
</feature>
<dbReference type="GO" id="GO:0005576">
    <property type="term" value="C:extracellular region"/>
    <property type="evidence" value="ECO:0007669"/>
    <property type="project" value="UniProtKB-SubCell"/>
</dbReference>
<proteinExistence type="inferred from homology"/>
<evidence type="ECO:0000313" key="11">
    <source>
        <dbReference type="Proteomes" id="UP000264820"/>
    </source>
</evidence>
<dbReference type="InterPro" id="IPR003006">
    <property type="entry name" value="Ig/MHC_CS"/>
</dbReference>
<keyword evidence="5" id="KW-0964">Secreted</keyword>
<evidence type="ECO:0000256" key="2">
    <source>
        <dbReference type="ARBA" id="ARBA00009564"/>
    </source>
</evidence>
<dbReference type="Pfam" id="PF07654">
    <property type="entry name" value="C1-set"/>
    <property type="match status" value="1"/>
</dbReference>
<dbReference type="PANTHER" id="PTHR19944">
    <property type="entry name" value="MHC CLASS II-RELATED"/>
    <property type="match status" value="1"/>
</dbReference>
<keyword evidence="7" id="KW-0393">Immunoglobulin domain</keyword>
<protein>
    <recommendedName>
        <fullName evidence="3">Beta-2-microglobulin</fullName>
    </recommendedName>
</protein>
<accession>A0A3Q2XQM7</accession>
<dbReference type="SUPFAM" id="SSF48726">
    <property type="entry name" value="Immunoglobulin"/>
    <property type="match status" value="1"/>
</dbReference>
<dbReference type="Ensembl" id="ENSHCOT00000002657.1">
    <property type="protein sequence ID" value="ENSHCOP00000007050.1"/>
    <property type="gene ID" value="ENSHCOG00000008946.1"/>
</dbReference>
<keyword evidence="8" id="KW-0732">Signal</keyword>
<dbReference type="STRING" id="109280.ENSHCOP00000007050"/>
<dbReference type="PANTHER" id="PTHR19944:SF62">
    <property type="entry name" value="BETA-2-MICROGLOBULIN"/>
    <property type="match status" value="1"/>
</dbReference>
<evidence type="ECO:0000256" key="8">
    <source>
        <dbReference type="SAM" id="SignalP"/>
    </source>
</evidence>
<reference evidence="10" key="1">
    <citation type="submission" date="2025-08" db="UniProtKB">
        <authorList>
            <consortium name="Ensembl"/>
        </authorList>
    </citation>
    <scope>IDENTIFICATION</scope>
</reference>
<dbReference type="InterPro" id="IPR007110">
    <property type="entry name" value="Ig-like_dom"/>
</dbReference>
<comment type="subcellular location">
    <subcellularLocation>
        <location evidence="1">Secreted</location>
    </subcellularLocation>
</comment>
<feature type="chain" id="PRO_5018658105" description="Beta-2-microglobulin" evidence="8">
    <location>
        <begin position="23"/>
        <end position="119"/>
    </location>
</feature>
<dbReference type="InterPro" id="IPR050160">
    <property type="entry name" value="MHC/Immunoglobulin"/>
</dbReference>
<feature type="domain" description="Ig-like" evidence="9">
    <location>
        <begin position="26"/>
        <end position="114"/>
    </location>
</feature>
<dbReference type="InterPro" id="IPR036179">
    <property type="entry name" value="Ig-like_dom_sf"/>
</dbReference>
<keyword evidence="4" id="KW-0490">MHC I</keyword>
<dbReference type="Gene3D" id="2.60.40.10">
    <property type="entry name" value="Immunoglobulins"/>
    <property type="match status" value="1"/>
</dbReference>
<dbReference type="GO" id="GO:0002474">
    <property type="term" value="P:antigen processing and presentation of peptide antigen via MHC class I"/>
    <property type="evidence" value="ECO:0007669"/>
    <property type="project" value="UniProtKB-KW"/>
</dbReference>
<dbReference type="InterPro" id="IPR003597">
    <property type="entry name" value="Ig_C1-set"/>
</dbReference>
<dbReference type="Proteomes" id="UP000264820">
    <property type="component" value="Unplaced"/>
</dbReference>
<evidence type="ECO:0000313" key="10">
    <source>
        <dbReference type="Ensembl" id="ENSHCOP00000007050.1"/>
    </source>
</evidence>
<organism evidence="10 11">
    <name type="scientific">Hippocampus comes</name>
    <name type="common">Tiger tail seahorse</name>
    <dbReference type="NCBI Taxonomy" id="109280"/>
    <lineage>
        <taxon>Eukaryota</taxon>
        <taxon>Metazoa</taxon>
        <taxon>Chordata</taxon>
        <taxon>Craniata</taxon>
        <taxon>Vertebrata</taxon>
        <taxon>Euteleostomi</taxon>
        <taxon>Actinopterygii</taxon>
        <taxon>Neopterygii</taxon>
        <taxon>Teleostei</taxon>
        <taxon>Neoteleostei</taxon>
        <taxon>Acanthomorphata</taxon>
        <taxon>Syngnathiaria</taxon>
        <taxon>Syngnathiformes</taxon>
        <taxon>Syngnathoidei</taxon>
        <taxon>Syngnathidae</taxon>
        <taxon>Hippocampus</taxon>
    </lineage>
</organism>
<evidence type="ECO:0000256" key="6">
    <source>
        <dbReference type="ARBA" id="ARBA00022859"/>
    </source>
</evidence>
<comment type="similarity">
    <text evidence="2">Belongs to the beta-2-microglobulin family.</text>
</comment>
<sequence>MMNTNVCATALVVLCLLDFTVTENSPPVVQVYSRTLGVFNKNNTLLCHVSQFHPPVIEVDLLRNGVVIKEANQTELVFGPDWHFHVTKYVPFVPQSTEKYTCRVTHLGISREVVWEPDM</sequence>